<name>A0AA41S1Q3_PAPNU</name>
<dbReference type="Pfam" id="PF03492">
    <property type="entry name" value="Methyltransf_7"/>
    <property type="match status" value="1"/>
</dbReference>
<dbReference type="EMBL" id="JAJJMA010110542">
    <property type="protein sequence ID" value="MCL7031282.1"/>
    <property type="molecule type" value="Genomic_DNA"/>
</dbReference>
<protein>
    <recommendedName>
        <fullName evidence="3">SAM dependent carboxyl methyltransferase</fullName>
    </recommendedName>
</protein>
<dbReference type="SUPFAM" id="SSF53335">
    <property type="entry name" value="S-adenosyl-L-methionine-dependent methyltransferases"/>
    <property type="match status" value="1"/>
</dbReference>
<dbReference type="PANTHER" id="PTHR31009">
    <property type="entry name" value="S-ADENOSYL-L-METHIONINE:CARBOXYL METHYLTRANSFERASE FAMILY PROTEIN"/>
    <property type="match status" value="1"/>
</dbReference>
<dbReference type="GO" id="GO:0008168">
    <property type="term" value="F:methyltransferase activity"/>
    <property type="evidence" value="ECO:0007669"/>
    <property type="project" value="InterPro"/>
</dbReference>
<evidence type="ECO:0000313" key="2">
    <source>
        <dbReference type="Proteomes" id="UP001177140"/>
    </source>
</evidence>
<dbReference type="Proteomes" id="UP001177140">
    <property type="component" value="Unassembled WGS sequence"/>
</dbReference>
<gene>
    <name evidence="1" type="ORF">MKW94_029801</name>
</gene>
<proteinExistence type="predicted"/>
<dbReference type="Gene3D" id="3.40.50.150">
    <property type="entry name" value="Vaccinia Virus protein VP39"/>
    <property type="match status" value="1"/>
</dbReference>
<accession>A0AA41S1Q3</accession>
<sequence>MVEEAKVDSFNVPVYSTTPRELKKLVEKNGCFRIERMMDILPQENKNWPSAQTFSDHIRAATEGVIKSHFGCSEQIINHIFQHLYPKKFEDTFASSPKAMEKTTMLFVLLKRK</sequence>
<evidence type="ECO:0008006" key="3">
    <source>
        <dbReference type="Google" id="ProtNLM"/>
    </source>
</evidence>
<evidence type="ECO:0000313" key="1">
    <source>
        <dbReference type="EMBL" id="MCL7031282.1"/>
    </source>
</evidence>
<organism evidence="1 2">
    <name type="scientific">Papaver nudicaule</name>
    <name type="common">Iceland poppy</name>
    <dbReference type="NCBI Taxonomy" id="74823"/>
    <lineage>
        <taxon>Eukaryota</taxon>
        <taxon>Viridiplantae</taxon>
        <taxon>Streptophyta</taxon>
        <taxon>Embryophyta</taxon>
        <taxon>Tracheophyta</taxon>
        <taxon>Spermatophyta</taxon>
        <taxon>Magnoliopsida</taxon>
        <taxon>Ranunculales</taxon>
        <taxon>Papaveraceae</taxon>
        <taxon>Papaveroideae</taxon>
        <taxon>Papaver</taxon>
    </lineage>
</organism>
<dbReference type="InterPro" id="IPR005299">
    <property type="entry name" value="MeTrfase_7"/>
</dbReference>
<dbReference type="AlphaFoldDB" id="A0AA41S1Q3"/>
<comment type="caution">
    <text evidence="1">The sequence shown here is derived from an EMBL/GenBank/DDBJ whole genome shotgun (WGS) entry which is preliminary data.</text>
</comment>
<reference evidence="1" key="1">
    <citation type="submission" date="2022-03" db="EMBL/GenBank/DDBJ databases">
        <title>A functionally conserved STORR gene fusion in Papaver species that diverged 16.8 million years ago.</title>
        <authorList>
            <person name="Catania T."/>
        </authorList>
    </citation>
    <scope>NUCLEOTIDE SEQUENCE</scope>
    <source>
        <strain evidence="1">S-191538</strain>
    </source>
</reference>
<keyword evidence="2" id="KW-1185">Reference proteome</keyword>
<dbReference type="InterPro" id="IPR029063">
    <property type="entry name" value="SAM-dependent_MTases_sf"/>
</dbReference>